<dbReference type="GO" id="GO:0019432">
    <property type="term" value="P:triglyceride biosynthetic process"/>
    <property type="evidence" value="ECO:0007669"/>
    <property type="project" value="TreeGrafter"/>
</dbReference>
<evidence type="ECO:0000256" key="3">
    <source>
        <dbReference type="ARBA" id="ARBA00005189"/>
    </source>
</evidence>
<dbReference type="GO" id="GO:0004144">
    <property type="term" value="F:diacylglycerol O-acyltransferase activity"/>
    <property type="evidence" value="ECO:0007669"/>
    <property type="project" value="TreeGrafter"/>
</dbReference>
<evidence type="ECO:0000256" key="2">
    <source>
        <dbReference type="ARBA" id="ARBA00004771"/>
    </source>
</evidence>
<comment type="subcellular location">
    <subcellularLocation>
        <location evidence="1 14">Endoplasmic reticulum membrane</location>
        <topology evidence="1 14">Multi-pass membrane protein</topology>
    </subcellularLocation>
</comment>
<evidence type="ECO:0000256" key="14">
    <source>
        <dbReference type="RuleBase" id="RU367023"/>
    </source>
</evidence>
<keyword evidence="13" id="KW-0012">Acyltransferase</keyword>
<keyword evidence="8" id="KW-0319">Glycerol metabolism</keyword>
<keyword evidence="16" id="KW-1185">Reference proteome</keyword>
<keyword evidence="12 14" id="KW-0472">Membrane</keyword>
<dbReference type="EMBL" id="LGRX02006401">
    <property type="protein sequence ID" value="KAK3276755.1"/>
    <property type="molecule type" value="Genomic_DNA"/>
</dbReference>
<dbReference type="CDD" id="cd07987">
    <property type="entry name" value="LPLAT_MGAT-like"/>
    <property type="match status" value="1"/>
</dbReference>
<dbReference type="EC" id="2.3.1.-" evidence="14"/>
<reference evidence="15 16" key="1">
    <citation type="journal article" date="2015" name="Genome Biol. Evol.">
        <title>Comparative Genomics of a Bacterivorous Green Alga Reveals Evolutionary Causalities and Consequences of Phago-Mixotrophic Mode of Nutrition.</title>
        <authorList>
            <person name="Burns J.A."/>
            <person name="Paasch A."/>
            <person name="Narechania A."/>
            <person name="Kim E."/>
        </authorList>
    </citation>
    <scope>NUCLEOTIDE SEQUENCE [LARGE SCALE GENOMIC DNA]</scope>
    <source>
        <strain evidence="15 16">PLY_AMNH</strain>
    </source>
</reference>
<evidence type="ECO:0000256" key="1">
    <source>
        <dbReference type="ARBA" id="ARBA00004477"/>
    </source>
</evidence>
<dbReference type="PANTHER" id="PTHR12317:SF0">
    <property type="entry name" value="ACYLTRANSFERASE"/>
    <property type="match status" value="1"/>
</dbReference>
<evidence type="ECO:0000256" key="11">
    <source>
        <dbReference type="ARBA" id="ARBA00023098"/>
    </source>
</evidence>
<organism evidence="15 16">
    <name type="scientific">Cymbomonas tetramitiformis</name>
    <dbReference type="NCBI Taxonomy" id="36881"/>
    <lineage>
        <taxon>Eukaryota</taxon>
        <taxon>Viridiplantae</taxon>
        <taxon>Chlorophyta</taxon>
        <taxon>Pyramimonadophyceae</taxon>
        <taxon>Pyramimonadales</taxon>
        <taxon>Pyramimonadaceae</taxon>
        <taxon>Cymbomonas</taxon>
    </lineage>
</organism>
<evidence type="ECO:0000256" key="13">
    <source>
        <dbReference type="ARBA" id="ARBA00023315"/>
    </source>
</evidence>
<keyword evidence="5" id="KW-0444">Lipid biosynthesis</keyword>
<evidence type="ECO:0000256" key="7">
    <source>
        <dbReference type="ARBA" id="ARBA00022692"/>
    </source>
</evidence>
<name>A0AAE0L9K6_9CHLO</name>
<feature type="transmembrane region" description="Helical" evidence="14">
    <location>
        <begin position="86"/>
        <end position="111"/>
    </location>
</feature>
<evidence type="ECO:0000256" key="12">
    <source>
        <dbReference type="ARBA" id="ARBA00023136"/>
    </source>
</evidence>
<keyword evidence="7 14" id="KW-0812">Transmembrane</keyword>
<evidence type="ECO:0000256" key="5">
    <source>
        <dbReference type="ARBA" id="ARBA00022516"/>
    </source>
</evidence>
<comment type="caution">
    <text evidence="15">The sequence shown here is derived from an EMBL/GenBank/DDBJ whole genome shotgun (WGS) entry which is preliminary data.</text>
</comment>
<sequence length="404" mass="43929">MYRASGGSWSCDPMVRQVSLRAYGDLAQVSRRRALTWKVLVKILSGISKVKWNFSTVANPTVFPMSPPPAPLVEPPRSREAHLMSVLFALCILPFGPILWWGIFFACAALGGTVVRAALAVYFVWFFLDSAPLHGTKYSIRVRRWKAWRSLADYFPIKVVNAAGAPLDPKGRYMLGYHPHGVVSLGAFVVAGTSVGEAVWGDVRVHLCTLAVNFKMPFVRELIMRLGIIPASKGAIRAVLKAPGSAVVIVVGGAKEALEARPGDVTLTLGSRKGFVREALLANAQLVPIFAFGENSLFIVPSKGTFVSRVLAAAQRLGLRFYGYSLPVFTGMIPYTPLPGGIQPVSHPLTVVVGEPLPSPGERKPEEVTQVLVDEWHGRYVSALTELFAKYQPEYGGGQKICIT</sequence>
<comment type="pathway">
    <text evidence="3">Lipid metabolism.</text>
</comment>
<keyword evidence="9 14" id="KW-0256">Endoplasmic reticulum</keyword>
<evidence type="ECO:0000313" key="16">
    <source>
        <dbReference type="Proteomes" id="UP001190700"/>
    </source>
</evidence>
<proteinExistence type="inferred from homology"/>
<keyword evidence="11" id="KW-0443">Lipid metabolism</keyword>
<comment type="similarity">
    <text evidence="4 14">Belongs to the diacylglycerol acyltransferase family.</text>
</comment>
<evidence type="ECO:0000256" key="6">
    <source>
        <dbReference type="ARBA" id="ARBA00022679"/>
    </source>
</evidence>
<dbReference type="GO" id="GO:0005789">
    <property type="term" value="C:endoplasmic reticulum membrane"/>
    <property type="evidence" value="ECO:0007669"/>
    <property type="project" value="UniProtKB-SubCell"/>
</dbReference>
<evidence type="ECO:0000256" key="10">
    <source>
        <dbReference type="ARBA" id="ARBA00022989"/>
    </source>
</evidence>
<comment type="pathway">
    <text evidence="2">Glycerolipid metabolism; triacylglycerol biosynthesis.</text>
</comment>
<evidence type="ECO:0000313" key="15">
    <source>
        <dbReference type="EMBL" id="KAK3276755.1"/>
    </source>
</evidence>
<dbReference type="Pfam" id="PF03982">
    <property type="entry name" value="DAGAT"/>
    <property type="match status" value="1"/>
</dbReference>
<dbReference type="Proteomes" id="UP001190700">
    <property type="component" value="Unassembled WGS sequence"/>
</dbReference>
<evidence type="ECO:0000256" key="8">
    <source>
        <dbReference type="ARBA" id="ARBA00022798"/>
    </source>
</evidence>
<keyword evidence="6 14" id="KW-0808">Transferase</keyword>
<evidence type="ECO:0000256" key="4">
    <source>
        <dbReference type="ARBA" id="ARBA00005420"/>
    </source>
</evidence>
<dbReference type="PANTHER" id="PTHR12317">
    <property type="entry name" value="DIACYLGLYCEROL O-ACYLTRANSFERASE"/>
    <property type="match status" value="1"/>
</dbReference>
<dbReference type="AlphaFoldDB" id="A0AAE0L9K6"/>
<dbReference type="GO" id="GO:0006071">
    <property type="term" value="P:glycerol metabolic process"/>
    <property type="evidence" value="ECO:0007669"/>
    <property type="project" value="UniProtKB-KW"/>
</dbReference>
<dbReference type="InterPro" id="IPR007130">
    <property type="entry name" value="DAGAT"/>
</dbReference>
<gene>
    <name evidence="15" type="ORF">CYMTET_15199</name>
</gene>
<feature type="transmembrane region" description="Helical" evidence="14">
    <location>
        <begin position="117"/>
        <end position="136"/>
    </location>
</feature>
<accession>A0AAE0L9K6</accession>
<protein>
    <recommendedName>
        <fullName evidence="14">Acyltransferase</fullName>
        <ecNumber evidence="14">2.3.1.-</ecNumber>
    </recommendedName>
</protein>
<evidence type="ECO:0000256" key="9">
    <source>
        <dbReference type="ARBA" id="ARBA00022824"/>
    </source>
</evidence>
<keyword evidence="10 14" id="KW-1133">Transmembrane helix</keyword>